<dbReference type="PANTHER" id="PTHR35936">
    <property type="entry name" value="MEMBRANE-BOUND LYTIC MUREIN TRANSGLYCOSYLASE F"/>
    <property type="match status" value="1"/>
</dbReference>
<dbReference type="CDD" id="cd01949">
    <property type="entry name" value="GGDEF"/>
    <property type="match status" value="1"/>
</dbReference>
<dbReference type="Gene3D" id="3.30.70.270">
    <property type="match status" value="1"/>
</dbReference>
<evidence type="ECO:0000256" key="5">
    <source>
        <dbReference type="SAM" id="SignalP"/>
    </source>
</evidence>
<dbReference type="PANTHER" id="PTHR35936:SF19">
    <property type="entry name" value="AMINO-ACID-BINDING PROTEIN YXEM-RELATED"/>
    <property type="match status" value="1"/>
</dbReference>
<dbReference type="Gene3D" id="3.40.190.10">
    <property type="entry name" value="Periplasmic binding protein-like II"/>
    <property type="match status" value="6"/>
</dbReference>
<keyword evidence="4" id="KW-0812">Transmembrane</keyword>
<evidence type="ECO:0000256" key="2">
    <source>
        <dbReference type="ARBA" id="ARBA00010333"/>
    </source>
</evidence>
<dbReference type="FunFam" id="3.30.70.270:FF:000001">
    <property type="entry name" value="Diguanylate cyclase domain protein"/>
    <property type="match status" value="1"/>
</dbReference>
<feature type="domain" description="GGDEF" evidence="6">
    <location>
        <begin position="834"/>
        <end position="969"/>
    </location>
</feature>
<sequence length="969" mass="108406">MNTLAIPCQCPFKRVAAAVLFALAYLLAAPSAWAREPSDTITFGIVADNKPYSFNEGRGASGFSVDILREVAEQAGLQLTFRAGSWPEVYGAFMQGELDVIDGISFRQDRAEQILFTEPYHIRQTYLMHDTQNPVGNVDSIEDLQGLRVGVVRDIYYRDALTEKGITLNTYDSLHSLIRALAFGWVDVIIGPQLTLQYYANEAGFRFLAIAGKAPLGDLAREDFRIGVLKANEVLFQRISQGLAEIPDQRKRELLERWQEFGGASLSGSGNFVLSPEQRRFIAETGPVRVGLMRDYAPYSFESGTRIQGLTVDILNRLSDLTGLQVIPVGGQWIELLPLFRNGEIDILANMSFRPERTAFTRFTEPYHTIPNVAFTRDQDLSLNTLEDLKGMRVALGSGIYYEQPLQEALGDDARIFTAQDAMFEALARDQVDVVLAALPNGNFWVRELGLPGVRIAGELILDGLPGEDLRFGVRPGLAPLAGILDQALATISAEEIRTIEDRWLGASGGTRQPGTGKANLTEAELAWLENRSNRVSMCIDPDWLPLEGRDSNGKHAGLSAEVFRLFTERTPIHFDVVPTDNWQQSMQAARERRCDLLAMAMKTPERSEFMNFTESYLEVPNVVLGRIEAPFIERIGDLRGQKVGVVEGYAFAELLQTRYPSMDLIGVSNEQEGLRRLQNHELDGYITTLATASYYMQELGLADLKVIGRIPADWSLAVAIRDDEPVLLGIMQKLVSSLTTEERRSLESHWRNIQLKQTVDYTLIWQLLIAGALVTALLIYWNRKLGRLNKDLAVANETLSRLSVTDDLTQLGNRSYFDQEFRKSFQWCQRHHSGFAVAMVDADHFKNINDTFGHEAGDLCLKALADTMRKHFRRETDRLSRFGGEEFVVFASYEDSDEIRNRLETFREAVASACNICGHNDIRLTISIGLATGIPGPAASPAEFLRQADQALYQAKQNGRNRLEVRAV</sequence>
<dbReference type="InterPro" id="IPR043128">
    <property type="entry name" value="Rev_trsase/Diguanyl_cyclase"/>
</dbReference>
<gene>
    <name evidence="7" type="ORF">KEHDKFFH_06775</name>
</gene>
<evidence type="ECO:0000256" key="4">
    <source>
        <dbReference type="SAM" id="Phobius"/>
    </source>
</evidence>
<feature type="transmembrane region" description="Helical" evidence="4">
    <location>
        <begin position="764"/>
        <end position="782"/>
    </location>
</feature>
<dbReference type="InterPro" id="IPR000160">
    <property type="entry name" value="GGDEF_dom"/>
</dbReference>
<keyword evidence="4" id="KW-1133">Transmembrane helix</keyword>
<name>A0A2S5ZBZ0_9GAMM</name>
<dbReference type="Proteomes" id="UP000239917">
    <property type="component" value="Unassembled WGS sequence"/>
</dbReference>
<dbReference type="CDD" id="cd13708">
    <property type="entry name" value="PBP2_BvgS_like_1"/>
    <property type="match status" value="1"/>
</dbReference>
<comment type="similarity">
    <text evidence="2">Belongs to the bacterial solute-binding protein 3 family.</text>
</comment>
<dbReference type="Pfam" id="PF00497">
    <property type="entry name" value="SBP_bac_3"/>
    <property type="match status" value="3"/>
</dbReference>
<dbReference type="SMART" id="SM00267">
    <property type="entry name" value="GGDEF"/>
    <property type="match status" value="1"/>
</dbReference>
<accession>A0A2S5ZBZ0</accession>
<reference evidence="7 8" key="1">
    <citation type="submission" date="2018-01" db="EMBL/GenBank/DDBJ databases">
        <title>Complete genome sequences of the type strains of Marinobacter flavimaris and Marinobacter maroccanus.</title>
        <authorList>
            <person name="Palau M."/>
            <person name="Boujida N."/>
            <person name="Manresa A."/>
            <person name="Minana-Galbis D."/>
        </authorList>
    </citation>
    <scope>NUCLEOTIDE SEQUENCE [LARGE SCALE GENOMIC DNA]</scope>
    <source>
        <strain evidence="7 8">N4</strain>
    </source>
</reference>
<dbReference type="SUPFAM" id="SSF53850">
    <property type="entry name" value="Periplasmic binding protein-like II"/>
    <property type="match status" value="3"/>
</dbReference>
<keyword evidence="8" id="KW-1185">Reference proteome</keyword>
<dbReference type="SMART" id="SM00062">
    <property type="entry name" value="PBPb"/>
    <property type="match status" value="3"/>
</dbReference>
<dbReference type="RefSeq" id="WP_104321210.1">
    <property type="nucleotide sequence ID" value="NZ_PSSX01000004.1"/>
</dbReference>
<dbReference type="CDD" id="cd01007">
    <property type="entry name" value="PBP2_BvgS_HisK_like"/>
    <property type="match status" value="2"/>
</dbReference>
<dbReference type="InterPro" id="IPR029787">
    <property type="entry name" value="Nucleotide_cyclase"/>
</dbReference>
<dbReference type="EMBL" id="PSSX01000004">
    <property type="protein sequence ID" value="PPI84906.1"/>
    <property type="molecule type" value="Genomic_DNA"/>
</dbReference>
<evidence type="ECO:0000256" key="3">
    <source>
        <dbReference type="ARBA" id="ARBA00022729"/>
    </source>
</evidence>
<keyword evidence="4" id="KW-0472">Membrane</keyword>
<evidence type="ECO:0000313" key="8">
    <source>
        <dbReference type="Proteomes" id="UP000239917"/>
    </source>
</evidence>
<keyword evidence="3 5" id="KW-0732">Signal</keyword>
<organism evidence="7 8">
    <name type="scientific">Marinobacter maroccanus</name>
    <dbReference type="NCBI Taxonomy" id="2055143"/>
    <lineage>
        <taxon>Bacteria</taxon>
        <taxon>Pseudomonadati</taxon>
        <taxon>Pseudomonadota</taxon>
        <taxon>Gammaproteobacteria</taxon>
        <taxon>Pseudomonadales</taxon>
        <taxon>Marinobacteraceae</taxon>
        <taxon>Marinobacter</taxon>
    </lineage>
</organism>
<protein>
    <submittedName>
        <fullName evidence="7">Diguanylate cyclase</fullName>
    </submittedName>
</protein>
<dbReference type="AlphaFoldDB" id="A0A2S5ZBZ0"/>
<dbReference type="SUPFAM" id="SSF55073">
    <property type="entry name" value="Nucleotide cyclase"/>
    <property type="match status" value="1"/>
</dbReference>
<dbReference type="NCBIfam" id="TIGR00254">
    <property type="entry name" value="GGDEF"/>
    <property type="match status" value="1"/>
</dbReference>
<dbReference type="OrthoDB" id="9180959at2"/>
<evidence type="ECO:0000259" key="6">
    <source>
        <dbReference type="PROSITE" id="PS50887"/>
    </source>
</evidence>
<feature type="signal peptide" evidence="5">
    <location>
        <begin position="1"/>
        <end position="34"/>
    </location>
</feature>
<proteinExistence type="inferred from homology"/>
<evidence type="ECO:0000256" key="1">
    <source>
        <dbReference type="ARBA" id="ARBA00001946"/>
    </source>
</evidence>
<evidence type="ECO:0000313" key="7">
    <source>
        <dbReference type="EMBL" id="PPI84906.1"/>
    </source>
</evidence>
<dbReference type="GO" id="GO:0003824">
    <property type="term" value="F:catalytic activity"/>
    <property type="evidence" value="ECO:0007669"/>
    <property type="project" value="UniProtKB-ARBA"/>
</dbReference>
<dbReference type="PROSITE" id="PS50887">
    <property type="entry name" value="GGDEF"/>
    <property type="match status" value="1"/>
</dbReference>
<dbReference type="Pfam" id="PF00990">
    <property type="entry name" value="GGDEF"/>
    <property type="match status" value="1"/>
</dbReference>
<comment type="cofactor">
    <cofactor evidence="1">
        <name>Mg(2+)</name>
        <dbReference type="ChEBI" id="CHEBI:18420"/>
    </cofactor>
</comment>
<comment type="caution">
    <text evidence="7">The sequence shown here is derived from an EMBL/GenBank/DDBJ whole genome shotgun (WGS) entry which is preliminary data.</text>
</comment>
<feature type="chain" id="PRO_5015758150" evidence="5">
    <location>
        <begin position="35"/>
        <end position="969"/>
    </location>
</feature>
<dbReference type="InterPro" id="IPR001638">
    <property type="entry name" value="Solute-binding_3/MltF_N"/>
</dbReference>